<dbReference type="GO" id="GO:0009231">
    <property type="term" value="P:riboflavin biosynthetic process"/>
    <property type="evidence" value="ECO:0007669"/>
    <property type="project" value="UniProtKB-UniPathway"/>
</dbReference>
<keyword evidence="9 13" id="KW-0862">Zinc</keyword>
<evidence type="ECO:0000256" key="6">
    <source>
        <dbReference type="ARBA" id="ARBA00022619"/>
    </source>
</evidence>
<organism evidence="18">
    <name type="scientific">uncultured Dysgonomonas sp</name>
    <dbReference type="NCBI Taxonomy" id="206096"/>
    <lineage>
        <taxon>Bacteria</taxon>
        <taxon>Pseudomonadati</taxon>
        <taxon>Bacteroidota</taxon>
        <taxon>Bacteroidia</taxon>
        <taxon>Bacteroidales</taxon>
        <taxon>Dysgonomonadaceae</taxon>
        <taxon>Dysgonomonas</taxon>
        <taxon>environmental samples</taxon>
    </lineage>
</organism>
<gene>
    <name evidence="18" type="primary">ribD</name>
    <name evidence="18" type="ORF">KL86DYS1_11882</name>
</gene>
<feature type="active site" description="Proton donor" evidence="14">
    <location>
        <position position="53"/>
    </location>
</feature>
<reference evidence="18" key="1">
    <citation type="submission" date="2016-04" db="EMBL/GenBank/DDBJ databases">
        <authorList>
            <person name="Evans L.H."/>
            <person name="Alamgir A."/>
            <person name="Owens N."/>
            <person name="Weber N.D."/>
            <person name="Virtaneva K."/>
            <person name="Barbian K."/>
            <person name="Babar A."/>
            <person name="Rosenke K."/>
        </authorList>
    </citation>
    <scope>NUCLEOTIDE SEQUENCE</scope>
    <source>
        <strain evidence="18">86-1</strain>
    </source>
</reference>
<dbReference type="PROSITE" id="PS51747">
    <property type="entry name" value="CYT_DCMP_DEAMINASES_2"/>
    <property type="match status" value="1"/>
</dbReference>
<evidence type="ECO:0000256" key="7">
    <source>
        <dbReference type="ARBA" id="ARBA00022723"/>
    </source>
</evidence>
<dbReference type="EC" id="1.1.1.193" evidence="13"/>
<dbReference type="Pfam" id="PF01872">
    <property type="entry name" value="RibD_C"/>
    <property type="match status" value="1"/>
</dbReference>
<feature type="binding site" evidence="15">
    <location>
        <position position="192"/>
    </location>
    <ligand>
        <name>substrate</name>
    </ligand>
</feature>
<comment type="cofactor">
    <cofactor evidence="13 16">
        <name>Zn(2+)</name>
        <dbReference type="ChEBI" id="CHEBI:29105"/>
    </cofactor>
    <text evidence="13 16">Binds 1 zinc ion.</text>
</comment>
<feature type="binding site" evidence="15">
    <location>
        <position position="157"/>
    </location>
    <ligand>
        <name>NADP(+)</name>
        <dbReference type="ChEBI" id="CHEBI:58349"/>
    </ligand>
</feature>
<dbReference type="Gene3D" id="3.40.430.10">
    <property type="entry name" value="Dihydrofolate Reductase, subunit A"/>
    <property type="match status" value="1"/>
</dbReference>
<comment type="similarity">
    <text evidence="5 13">In the C-terminal section; belongs to the HTP reductase family.</text>
</comment>
<evidence type="ECO:0000256" key="9">
    <source>
        <dbReference type="ARBA" id="ARBA00022833"/>
    </source>
</evidence>
<comment type="similarity">
    <text evidence="4 13">In the N-terminal section; belongs to the cytidine and deoxycytidylate deaminase family.</text>
</comment>
<dbReference type="EMBL" id="FLUM01000001">
    <property type="protein sequence ID" value="SBV97332.1"/>
    <property type="molecule type" value="Genomic_DNA"/>
</dbReference>
<evidence type="ECO:0000256" key="16">
    <source>
        <dbReference type="PIRSR" id="PIRSR006769-3"/>
    </source>
</evidence>
<evidence type="ECO:0000256" key="2">
    <source>
        <dbReference type="ARBA" id="ARBA00004882"/>
    </source>
</evidence>
<evidence type="ECO:0000256" key="4">
    <source>
        <dbReference type="ARBA" id="ARBA00005259"/>
    </source>
</evidence>
<dbReference type="FunFam" id="3.40.140.10:FF:000025">
    <property type="entry name" value="Riboflavin biosynthesis protein RibD"/>
    <property type="match status" value="1"/>
</dbReference>
<dbReference type="EC" id="3.5.4.26" evidence="13"/>
<dbReference type="Gene3D" id="3.40.140.10">
    <property type="entry name" value="Cytidine Deaminase, domain 2"/>
    <property type="match status" value="1"/>
</dbReference>
<dbReference type="InterPro" id="IPR004794">
    <property type="entry name" value="Eubact_RibD"/>
</dbReference>
<dbReference type="UniPathway" id="UPA00275">
    <property type="reaction ID" value="UER00401"/>
</dbReference>
<evidence type="ECO:0000256" key="5">
    <source>
        <dbReference type="ARBA" id="ARBA00007417"/>
    </source>
</evidence>
<feature type="domain" description="CMP/dCMP-type deaminase" evidence="17">
    <location>
        <begin position="2"/>
        <end position="125"/>
    </location>
</feature>
<keyword evidence="6 13" id="KW-0686">Riboflavin biosynthesis</keyword>
<keyword evidence="12" id="KW-0511">Multifunctional enzyme</keyword>
<dbReference type="AlphaFoldDB" id="A0A212JD62"/>
<evidence type="ECO:0000256" key="8">
    <source>
        <dbReference type="ARBA" id="ARBA00022801"/>
    </source>
</evidence>
<dbReference type="RefSeq" id="WP_296940204.1">
    <property type="nucleotide sequence ID" value="NZ_LT599032.1"/>
</dbReference>
<dbReference type="SUPFAM" id="SSF53927">
    <property type="entry name" value="Cytidine deaminase-like"/>
    <property type="match status" value="1"/>
</dbReference>
<feature type="binding site" evidence="16">
    <location>
        <position position="78"/>
    </location>
    <ligand>
        <name>Zn(2+)</name>
        <dbReference type="ChEBI" id="CHEBI:29105"/>
        <note>catalytic</note>
    </ligand>
</feature>
<dbReference type="GO" id="GO:0008835">
    <property type="term" value="F:diaminohydroxyphosphoribosylaminopyrimidine deaminase activity"/>
    <property type="evidence" value="ECO:0007669"/>
    <property type="project" value="UniProtKB-EC"/>
</dbReference>
<dbReference type="InterPro" id="IPR016192">
    <property type="entry name" value="APOBEC/CMP_deaminase_Zn-bd"/>
</dbReference>
<dbReference type="InterPro" id="IPR050765">
    <property type="entry name" value="Riboflavin_Biosynth_HTPR"/>
</dbReference>
<dbReference type="InterPro" id="IPR016193">
    <property type="entry name" value="Cytidine_deaminase-like"/>
</dbReference>
<feature type="binding site" evidence="15">
    <location>
        <position position="292"/>
    </location>
    <ligand>
        <name>substrate</name>
    </ligand>
</feature>
<comment type="pathway">
    <text evidence="3 13">Cofactor biosynthesis; riboflavin biosynthesis; 5-amino-6-(D-ribitylamino)uracil from GTP: step 3/4.</text>
</comment>
<evidence type="ECO:0000256" key="1">
    <source>
        <dbReference type="ARBA" id="ARBA00002151"/>
    </source>
</evidence>
<feature type="binding site" evidence="15">
    <location>
        <begin position="294"/>
        <end position="300"/>
    </location>
    <ligand>
        <name>NADP(+)</name>
        <dbReference type="ChEBI" id="CHEBI:58349"/>
    </ligand>
</feature>
<evidence type="ECO:0000259" key="17">
    <source>
        <dbReference type="PROSITE" id="PS51747"/>
    </source>
</evidence>
<comment type="function">
    <text evidence="1 13">Converts 2,5-diamino-6-(ribosylamino)-4(3h)-pyrimidinone 5'-phosphate into 5-amino-6-(ribosylamino)-2,4(1h,3h)-pyrimidinedione 5'-phosphate.</text>
</comment>
<comment type="catalytic activity">
    <reaction evidence="13">
        <text>2,5-diamino-6-hydroxy-4-(5-phosphoribosylamino)-pyrimidine + H2O + H(+) = 5-amino-6-(5-phospho-D-ribosylamino)uracil + NH4(+)</text>
        <dbReference type="Rhea" id="RHEA:21868"/>
        <dbReference type="ChEBI" id="CHEBI:15377"/>
        <dbReference type="ChEBI" id="CHEBI:15378"/>
        <dbReference type="ChEBI" id="CHEBI:28938"/>
        <dbReference type="ChEBI" id="CHEBI:58453"/>
        <dbReference type="ChEBI" id="CHEBI:58614"/>
        <dbReference type="EC" id="3.5.4.26"/>
    </reaction>
</comment>
<evidence type="ECO:0000256" key="12">
    <source>
        <dbReference type="ARBA" id="ARBA00023268"/>
    </source>
</evidence>
<dbReference type="PIRSF" id="PIRSF006769">
    <property type="entry name" value="RibD"/>
    <property type="match status" value="1"/>
</dbReference>
<evidence type="ECO:0000256" key="3">
    <source>
        <dbReference type="ARBA" id="ARBA00004910"/>
    </source>
</evidence>
<dbReference type="PROSITE" id="PS00903">
    <property type="entry name" value="CYT_DCMP_DEAMINASES_1"/>
    <property type="match status" value="1"/>
</dbReference>
<evidence type="ECO:0000256" key="15">
    <source>
        <dbReference type="PIRSR" id="PIRSR006769-2"/>
    </source>
</evidence>
<dbReference type="InterPro" id="IPR002125">
    <property type="entry name" value="CMP_dCMP_dom"/>
</dbReference>
<evidence type="ECO:0000256" key="14">
    <source>
        <dbReference type="PIRSR" id="PIRSR006769-1"/>
    </source>
</evidence>
<evidence type="ECO:0000256" key="11">
    <source>
        <dbReference type="ARBA" id="ARBA00023002"/>
    </source>
</evidence>
<keyword evidence="8 13" id="KW-0378">Hydrolase</keyword>
<evidence type="ECO:0000256" key="13">
    <source>
        <dbReference type="PIRNR" id="PIRNR006769"/>
    </source>
</evidence>
<name>A0A212JD62_9BACT</name>
<protein>
    <recommendedName>
        <fullName evidence="13">Riboflavin biosynthesis protein RibD</fullName>
    </recommendedName>
    <domain>
        <recommendedName>
            <fullName evidence="13">Diaminohydroxyphosphoribosylaminopyrimidine deaminase</fullName>
            <shortName evidence="13">DRAP deaminase</shortName>
            <ecNumber evidence="13">3.5.4.26</ecNumber>
        </recommendedName>
        <alternativeName>
            <fullName evidence="13">Riboflavin-specific deaminase</fullName>
        </alternativeName>
    </domain>
    <domain>
        <recommendedName>
            <fullName evidence="13">5-amino-6-(5-phosphoribosylamino)uracil reductase</fullName>
            <ecNumber evidence="13">1.1.1.193</ecNumber>
        </recommendedName>
        <alternativeName>
            <fullName evidence="13">HTP reductase</fullName>
        </alternativeName>
    </domain>
</protein>
<dbReference type="SUPFAM" id="SSF53597">
    <property type="entry name" value="Dihydrofolate reductase-like"/>
    <property type="match status" value="1"/>
</dbReference>
<feature type="binding site" evidence="16">
    <location>
        <position position="87"/>
    </location>
    <ligand>
        <name>Zn(2+)</name>
        <dbReference type="ChEBI" id="CHEBI:29105"/>
        <note>catalytic</note>
    </ligand>
</feature>
<dbReference type="PANTHER" id="PTHR38011:SF7">
    <property type="entry name" value="2,5-DIAMINO-6-RIBOSYLAMINO-4(3H)-PYRIMIDINONE 5'-PHOSPHATE REDUCTASE"/>
    <property type="match status" value="1"/>
</dbReference>
<comment type="catalytic activity">
    <reaction evidence="13">
        <text>5-amino-6-(5-phospho-D-ribitylamino)uracil + NADP(+) = 5-amino-6-(5-phospho-D-ribosylamino)uracil + NADPH + H(+)</text>
        <dbReference type="Rhea" id="RHEA:17845"/>
        <dbReference type="ChEBI" id="CHEBI:15378"/>
        <dbReference type="ChEBI" id="CHEBI:57783"/>
        <dbReference type="ChEBI" id="CHEBI:58349"/>
        <dbReference type="ChEBI" id="CHEBI:58421"/>
        <dbReference type="ChEBI" id="CHEBI:58453"/>
        <dbReference type="EC" id="1.1.1.193"/>
    </reaction>
</comment>
<feature type="binding site" evidence="15">
    <location>
        <position position="204"/>
    </location>
    <ligand>
        <name>NADP(+)</name>
        <dbReference type="ChEBI" id="CHEBI:58349"/>
    </ligand>
</feature>
<dbReference type="PANTHER" id="PTHR38011">
    <property type="entry name" value="DIHYDROFOLATE REDUCTASE FAMILY PROTEIN (AFU_ORTHOLOGUE AFUA_8G06820)"/>
    <property type="match status" value="1"/>
</dbReference>
<feature type="binding site" evidence="15">
    <location>
        <position position="208"/>
    </location>
    <ligand>
        <name>NADP(+)</name>
        <dbReference type="ChEBI" id="CHEBI:58349"/>
    </ligand>
</feature>
<keyword evidence="7 13" id="KW-0479">Metal-binding</keyword>
<comment type="pathway">
    <text evidence="2 13">Cofactor biosynthesis; riboflavin biosynthesis; 5-amino-6-(D-ribitylamino)uracil from GTP: step 2/4.</text>
</comment>
<sequence length="355" mass="40110">MTVEEKYMYRCLQLAQNGRGFTSPNPMVGAVIVHQDKIIGEGYHRQYGKAHAEVNAVNSVKYKTLLKDSTIYVSLEPCSHHGKTPPCAQLIIDNQIPKVVVACLDPYPAVSGRGIKMLQDAGIEVSVGVLEKEAQALNRAFFTTQIRNRPYIYLKWAQTQDGFIDKERCEGEKPQPTPISNEFSRMLVHKKRAETAAIMIGTNTAVNDNPSLTTRYWYGKSPVRVIIDRQGRIPSGYQLFDGKVKTIIFTEKDLYEKQTDSVIYIRTDFNESLFENIFSILKSHKIDSVLVEGGRELLQSLIDIQMWDEAYIETSNACFGKGVKAPDIRGYVLNKGHWGSSEYVHLSTTDTYKII</sequence>
<feature type="binding site" evidence="15">
    <location>
        <position position="215"/>
    </location>
    <ligand>
        <name>substrate</name>
    </ligand>
</feature>
<feature type="binding site" evidence="15">
    <location>
        <position position="212"/>
    </location>
    <ligand>
        <name>substrate</name>
    </ligand>
</feature>
<dbReference type="GO" id="GO:0008270">
    <property type="term" value="F:zinc ion binding"/>
    <property type="evidence" value="ECO:0007669"/>
    <property type="project" value="InterPro"/>
</dbReference>
<dbReference type="CDD" id="cd01284">
    <property type="entry name" value="Riboflavin_deaminase-reductase"/>
    <property type="match status" value="1"/>
</dbReference>
<keyword evidence="11 13" id="KW-0560">Oxidoreductase</keyword>
<evidence type="ECO:0000256" key="10">
    <source>
        <dbReference type="ARBA" id="ARBA00022857"/>
    </source>
</evidence>
<feature type="binding site" evidence="16">
    <location>
        <position position="51"/>
    </location>
    <ligand>
        <name>Zn(2+)</name>
        <dbReference type="ChEBI" id="CHEBI:29105"/>
        <note>catalytic</note>
    </ligand>
</feature>
<dbReference type="InterPro" id="IPR002734">
    <property type="entry name" value="RibDG_C"/>
</dbReference>
<accession>A0A212JD62</accession>
<evidence type="ECO:0000313" key="18">
    <source>
        <dbReference type="EMBL" id="SBV97332.1"/>
    </source>
</evidence>
<dbReference type="GO" id="GO:0008703">
    <property type="term" value="F:5-amino-6-(5-phosphoribosylamino)uracil reductase activity"/>
    <property type="evidence" value="ECO:0007669"/>
    <property type="project" value="UniProtKB-EC"/>
</dbReference>
<dbReference type="NCBIfam" id="TIGR00326">
    <property type="entry name" value="eubact_ribD"/>
    <property type="match status" value="1"/>
</dbReference>
<dbReference type="Pfam" id="PF00383">
    <property type="entry name" value="dCMP_cyt_deam_1"/>
    <property type="match status" value="1"/>
</dbReference>
<proteinExistence type="inferred from homology"/>
<dbReference type="InterPro" id="IPR024072">
    <property type="entry name" value="DHFR-like_dom_sf"/>
</dbReference>
<keyword evidence="10 13" id="KW-0521">NADP</keyword>